<protein>
    <submittedName>
        <fullName evidence="2">Uncharacterized protein</fullName>
    </submittedName>
</protein>
<sequence length="63" mass="7441">MKFLKYIVMVIIFIVGVICFKQLDYPFSAEDMSQNYHIAVYVIKNVYIILGIVLGYLMLFNRK</sequence>
<evidence type="ECO:0000313" key="3">
    <source>
        <dbReference type="Proteomes" id="UP000019243"/>
    </source>
</evidence>
<dbReference type="STRING" id="1265861.BCAMP_07050"/>
<keyword evidence="1" id="KW-0472">Membrane</keyword>
<organism evidence="2 3">
    <name type="scientific">Brochothrix campestris FSL F6-1037</name>
    <dbReference type="NCBI Taxonomy" id="1265861"/>
    <lineage>
        <taxon>Bacteria</taxon>
        <taxon>Bacillati</taxon>
        <taxon>Bacillota</taxon>
        <taxon>Bacilli</taxon>
        <taxon>Bacillales</taxon>
        <taxon>Listeriaceae</taxon>
        <taxon>Brochothrix</taxon>
    </lineage>
</organism>
<proteinExistence type="predicted"/>
<gene>
    <name evidence="2" type="ORF">BCAMP_07050</name>
</gene>
<evidence type="ECO:0000256" key="1">
    <source>
        <dbReference type="SAM" id="Phobius"/>
    </source>
</evidence>
<keyword evidence="3" id="KW-1185">Reference proteome</keyword>
<name>W7CUN3_9LIST</name>
<reference evidence="2 3" key="1">
    <citation type="submission" date="2012-12" db="EMBL/GenBank/DDBJ databases">
        <title>Novel taxa of Listeriaceae from agricultural environments in the United States.</title>
        <authorList>
            <person name="den Bakker H.C."/>
            <person name="Allred A."/>
            <person name="Warchocki S."/>
            <person name="Wright E.M."/>
            <person name="Burrell A."/>
            <person name="Nightingale K.K."/>
            <person name="Kephart D."/>
            <person name="Wiedmann M."/>
        </authorList>
    </citation>
    <scope>NUCLEOTIDE SEQUENCE [LARGE SCALE GENOMIC DNA]</scope>
    <source>
        <strain evidence="2 3">FSL F6-1037</strain>
    </source>
</reference>
<evidence type="ECO:0000313" key="2">
    <source>
        <dbReference type="EMBL" id="EUJ39561.1"/>
    </source>
</evidence>
<accession>W7CUN3</accession>
<keyword evidence="1" id="KW-1133">Transmembrane helix</keyword>
<dbReference type="EMBL" id="AODH01000026">
    <property type="protein sequence ID" value="EUJ39561.1"/>
    <property type="molecule type" value="Genomic_DNA"/>
</dbReference>
<keyword evidence="1" id="KW-0812">Transmembrane</keyword>
<dbReference type="RefSeq" id="WP_035314592.1">
    <property type="nucleotide sequence ID" value="NZ_AODH01000026.1"/>
</dbReference>
<feature type="transmembrane region" description="Helical" evidence="1">
    <location>
        <begin position="7"/>
        <end position="23"/>
    </location>
</feature>
<comment type="caution">
    <text evidence="2">The sequence shown here is derived from an EMBL/GenBank/DDBJ whole genome shotgun (WGS) entry which is preliminary data.</text>
</comment>
<dbReference type="AlphaFoldDB" id="W7CUN3"/>
<dbReference type="Proteomes" id="UP000019243">
    <property type="component" value="Unassembled WGS sequence"/>
</dbReference>
<feature type="transmembrane region" description="Helical" evidence="1">
    <location>
        <begin position="38"/>
        <end position="59"/>
    </location>
</feature>